<dbReference type="RefSeq" id="WP_405286656.1">
    <property type="nucleotide sequence ID" value="NZ_JBBHLI010000003.1"/>
</dbReference>
<evidence type="ECO:0000256" key="2">
    <source>
        <dbReference type="ARBA" id="ARBA00022741"/>
    </source>
</evidence>
<dbReference type="CDD" id="cd14014">
    <property type="entry name" value="STKc_PknB_like"/>
    <property type="match status" value="1"/>
</dbReference>
<keyword evidence="9" id="KW-1185">Reference proteome</keyword>
<proteinExistence type="predicted"/>
<comment type="caution">
    <text evidence="8">The sequence shown here is derived from an EMBL/GenBank/DDBJ whole genome shotgun (WGS) entry which is preliminary data.</text>
</comment>
<evidence type="ECO:0000259" key="7">
    <source>
        <dbReference type="PROSITE" id="PS50011"/>
    </source>
</evidence>
<dbReference type="InterPro" id="IPR017441">
    <property type="entry name" value="Protein_kinase_ATP_BS"/>
</dbReference>
<evidence type="ECO:0000313" key="8">
    <source>
        <dbReference type="EMBL" id="MEK9500805.1"/>
    </source>
</evidence>
<feature type="region of interest" description="Disordered" evidence="6">
    <location>
        <begin position="310"/>
        <end position="329"/>
    </location>
</feature>
<dbReference type="Gene3D" id="3.10.450.50">
    <property type="match status" value="1"/>
</dbReference>
<dbReference type="InterPro" id="IPR032710">
    <property type="entry name" value="NTF2-like_dom_sf"/>
</dbReference>
<keyword evidence="4 5" id="KW-0067">ATP-binding</keyword>
<accession>A0ABU9E7U7</accession>
<dbReference type="SUPFAM" id="SSF54427">
    <property type="entry name" value="NTF2-like"/>
    <property type="match status" value="1"/>
</dbReference>
<feature type="region of interest" description="Disordered" evidence="6">
    <location>
        <begin position="396"/>
        <end position="452"/>
    </location>
</feature>
<protein>
    <submittedName>
        <fullName evidence="8">Protein kinase</fullName>
    </submittedName>
</protein>
<evidence type="ECO:0000256" key="6">
    <source>
        <dbReference type="SAM" id="MobiDB-lite"/>
    </source>
</evidence>
<dbReference type="SMART" id="SM00220">
    <property type="entry name" value="S_TKc"/>
    <property type="match status" value="1"/>
</dbReference>
<dbReference type="PANTHER" id="PTHR43289:SF6">
    <property type="entry name" value="SERINE_THREONINE-PROTEIN KINASE NEKL-3"/>
    <property type="match status" value="1"/>
</dbReference>
<dbReference type="Pfam" id="PF00069">
    <property type="entry name" value="Pkinase"/>
    <property type="match status" value="1"/>
</dbReference>
<reference evidence="8 9" key="1">
    <citation type="submission" date="2024-02" db="EMBL/GenBank/DDBJ databases">
        <title>A novel Gemmatimonadota bacterium.</title>
        <authorList>
            <person name="Du Z.-J."/>
            <person name="Ye Y.-Q."/>
        </authorList>
    </citation>
    <scope>NUCLEOTIDE SEQUENCE [LARGE SCALE GENOMIC DNA]</scope>
    <source>
        <strain evidence="8 9">DH-20</strain>
    </source>
</reference>
<dbReference type="PROSITE" id="PS00108">
    <property type="entry name" value="PROTEIN_KINASE_ST"/>
    <property type="match status" value="1"/>
</dbReference>
<dbReference type="InterPro" id="IPR000719">
    <property type="entry name" value="Prot_kinase_dom"/>
</dbReference>
<name>A0ABU9E7U7_9BACT</name>
<feature type="compositionally biased region" description="Acidic residues" evidence="6">
    <location>
        <begin position="469"/>
        <end position="483"/>
    </location>
</feature>
<feature type="compositionally biased region" description="Low complexity" evidence="6">
    <location>
        <begin position="420"/>
        <end position="443"/>
    </location>
</feature>
<sequence>MIGTQIGRYRIDDELGRGGMGVVYRGTQVTLDRTVAIKMLPAHLADAENQERFRREALTLARLAHPNIVHIYDVEEADGHSFIMMEHVGGGSLGDRMRSASPFSATRAVEVMAPVLSALHAAHLAGVVHRDIKPDNILFTESGRPKLTDFGIAHMRDSGSRTRTGVMLGTPYYMSPEQAQGRPVTAAADLYAVGVVLYEMLGGQVPFTGDDPLSVALKHVQEAPRPLRELRPELPIALCDLVHRALRKEPEARFSSAAAMQDVLERTALDPAASGSAPAVAVATDGGSAMRSAESAVSAAEPAHPAVSAVSASGAAPNRSSGAAADAPRSGAWSGAAEALSTSTGRGVAAAAGAGRGALVWLSTPAWRGYPRAFWAGAAALVVAVGWLGAETLGSAGADADPAGPPPGIARVTDDDIDASEPAAPPISAGAGRAARGNASLGGDDTRPPLSEEDRAALRDLVRGTPSQEADDAQVDPDPVDADPLDRIEAERTGPLTLDDLRTPEPEESAETPPTDREMVRAIVDRQFRAVRQADRALFLGDFHPEARAEAAAEFDAAAAGATNIRSSLSNLSIEFPEPNHAFVTFDVAISFTVRADGRTVRQSYEEMWDLRREGDRWWIIAWN</sequence>
<dbReference type="InterPro" id="IPR011009">
    <property type="entry name" value="Kinase-like_dom_sf"/>
</dbReference>
<dbReference type="SUPFAM" id="SSF56112">
    <property type="entry name" value="Protein kinase-like (PK-like)"/>
    <property type="match status" value="1"/>
</dbReference>
<feature type="domain" description="Protein kinase" evidence="7">
    <location>
        <begin position="9"/>
        <end position="269"/>
    </location>
</feature>
<evidence type="ECO:0000313" key="9">
    <source>
        <dbReference type="Proteomes" id="UP001484239"/>
    </source>
</evidence>
<dbReference type="InterPro" id="IPR008271">
    <property type="entry name" value="Ser/Thr_kinase_AS"/>
</dbReference>
<evidence type="ECO:0000256" key="3">
    <source>
        <dbReference type="ARBA" id="ARBA00022777"/>
    </source>
</evidence>
<evidence type="ECO:0000256" key="5">
    <source>
        <dbReference type="PROSITE-ProRule" id="PRU10141"/>
    </source>
</evidence>
<gene>
    <name evidence="8" type="ORF">WI372_07440</name>
</gene>
<dbReference type="PANTHER" id="PTHR43289">
    <property type="entry name" value="MITOGEN-ACTIVATED PROTEIN KINASE KINASE KINASE 20-RELATED"/>
    <property type="match status" value="1"/>
</dbReference>
<organism evidence="8 9">
    <name type="scientific">Gaopeijia maritima</name>
    <dbReference type="NCBI Taxonomy" id="3119007"/>
    <lineage>
        <taxon>Bacteria</taxon>
        <taxon>Pseudomonadati</taxon>
        <taxon>Gemmatimonadota</taxon>
        <taxon>Longimicrobiia</taxon>
        <taxon>Gaopeijiales</taxon>
        <taxon>Gaopeijiaceae</taxon>
        <taxon>Gaopeijia</taxon>
    </lineage>
</organism>
<dbReference type="Gene3D" id="3.30.200.20">
    <property type="entry name" value="Phosphorylase Kinase, domain 1"/>
    <property type="match status" value="1"/>
</dbReference>
<keyword evidence="2 5" id="KW-0547">Nucleotide-binding</keyword>
<keyword evidence="3 8" id="KW-0418">Kinase</keyword>
<feature type="binding site" evidence="5">
    <location>
        <position position="38"/>
    </location>
    <ligand>
        <name>ATP</name>
        <dbReference type="ChEBI" id="CHEBI:30616"/>
    </ligand>
</feature>
<dbReference type="Gene3D" id="1.10.510.10">
    <property type="entry name" value="Transferase(Phosphotransferase) domain 1"/>
    <property type="match status" value="1"/>
</dbReference>
<dbReference type="Proteomes" id="UP001484239">
    <property type="component" value="Unassembled WGS sequence"/>
</dbReference>
<dbReference type="EMBL" id="JBBHLI010000003">
    <property type="protein sequence ID" value="MEK9500805.1"/>
    <property type="molecule type" value="Genomic_DNA"/>
</dbReference>
<evidence type="ECO:0000256" key="4">
    <source>
        <dbReference type="ARBA" id="ARBA00022840"/>
    </source>
</evidence>
<evidence type="ECO:0000256" key="1">
    <source>
        <dbReference type="ARBA" id="ARBA00022679"/>
    </source>
</evidence>
<keyword evidence="1" id="KW-0808">Transferase</keyword>
<feature type="region of interest" description="Disordered" evidence="6">
    <location>
        <begin position="464"/>
        <end position="515"/>
    </location>
</feature>
<dbReference type="GO" id="GO:0016301">
    <property type="term" value="F:kinase activity"/>
    <property type="evidence" value="ECO:0007669"/>
    <property type="project" value="UniProtKB-KW"/>
</dbReference>
<dbReference type="PROSITE" id="PS00107">
    <property type="entry name" value="PROTEIN_KINASE_ATP"/>
    <property type="match status" value="1"/>
</dbReference>
<dbReference type="PROSITE" id="PS50011">
    <property type="entry name" value="PROTEIN_KINASE_DOM"/>
    <property type="match status" value="1"/>
</dbReference>